<gene>
    <name evidence="1" type="ORF">HPB51_005253</name>
</gene>
<evidence type="ECO:0000313" key="1">
    <source>
        <dbReference type="EMBL" id="KAH8027415.1"/>
    </source>
</evidence>
<dbReference type="Pfam" id="PF05733">
    <property type="entry name" value="Tenui_N"/>
    <property type="match status" value="1"/>
</dbReference>
<keyword evidence="2" id="KW-1185">Reference proteome</keyword>
<dbReference type="InterPro" id="IPR015971">
    <property type="entry name" value="Nucleocapsid_Phlebovirus"/>
</dbReference>
<dbReference type="PIRSF" id="PIRSF003953">
    <property type="entry name" value="N_PhelboV"/>
    <property type="match status" value="1"/>
</dbReference>
<comment type="caution">
    <text evidence="1">The sequence shown here is derived from an EMBL/GenBank/DDBJ whole genome shotgun (WGS) entry which is preliminary data.</text>
</comment>
<reference evidence="1" key="2">
    <citation type="submission" date="2021-09" db="EMBL/GenBank/DDBJ databases">
        <authorList>
            <person name="Jia N."/>
            <person name="Wang J."/>
            <person name="Shi W."/>
            <person name="Du L."/>
            <person name="Sun Y."/>
            <person name="Zhan W."/>
            <person name="Jiang J."/>
            <person name="Wang Q."/>
            <person name="Zhang B."/>
            <person name="Ji P."/>
            <person name="Sakyi L.B."/>
            <person name="Cui X."/>
            <person name="Yuan T."/>
            <person name="Jiang B."/>
            <person name="Yang W."/>
            <person name="Lam T.T.-Y."/>
            <person name="Chang Q."/>
            <person name="Ding S."/>
            <person name="Wang X."/>
            <person name="Zhu J."/>
            <person name="Ruan X."/>
            <person name="Zhao L."/>
            <person name="Wei J."/>
            <person name="Que T."/>
            <person name="Du C."/>
            <person name="Cheng J."/>
            <person name="Dai P."/>
            <person name="Han X."/>
            <person name="Huang E."/>
            <person name="Gao Y."/>
            <person name="Liu J."/>
            <person name="Shao H."/>
            <person name="Ye R."/>
            <person name="Li L."/>
            <person name="Wei W."/>
            <person name="Wang X."/>
            <person name="Wang C."/>
            <person name="Huo Q."/>
            <person name="Li W."/>
            <person name="Guo W."/>
            <person name="Chen H."/>
            <person name="Chen S."/>
            <person name="Zhou L."/>
            <person name="Zhou L."/>
            <person name="Ni X."/>
            <person name="Tian J."/>
            <person name="Zhou Y."/>
            <person name="Sheng Y."/>
            <person name="Liu T."/>
            <person name="Pan Y."/>
            <person name="Xia L."/>
            <person name="Li J."/>
            <person name="Zhao F."/>
            <person name="Cao W."/>
        </authorList>
    </citation>
    <scope>NUCLEOTIDE SEQUENCE</scope>
    <source>
        <strain evidence="1">Rmic-2018</strain>
        <tissue evidence="1">Larvae</tissue>
    </source>
</reference>
<evidence type="ECO:0000313" key="2">
    <source>
        <dbReference type="Proteomes" id="UP000821866"/>
    </source>
</evidence>
<dbReference type="GO" id="GO:0003723">
    <property type="term" value="F:RNA binding"/>
    <property type="evidence" value="ECO:0007669"/>
    <property type="project" value="InterPro"/>
</dbReference>
<reference evidence="1" key="1">
    <citation type="journal article" date="2020" name="Cell">
        <title>Large-Scale Comparative Analyses of Tick Genomes Elucidate Their Genetic Diversity and Vector Capacities.</title>
        <authorList>
            <consortium name="Tick Genome and Microbiome Consortium (TIGMIC)"/>
            <person name="Jia N."/>
            <person name="Wang J."/>
            <person name="Shi W."/>
            <person name="Du L."/>
            <person name="Sun Y."/>
            <person name="Zhan W."/>
            <person name="Jiang J.F."/>
            <person name="Wang Q."/>
            <person name="Zhang B."/>
            <person name="Ji P."/>
            <person name="Bell-Sakyi L."/>
            <person name="Cui X.M."/>
            <person name="Yuan T.T."/>
            <person name="Jiang B.G."/>
            <person name="Yang W.F."/>
            <person name="Lam T.T."/>
            <person name="Chang Q.C."/>
            <person name="Ding S.J."/>
            <person name="Wang X.J."/>
            <person name="Zhu J.G."/>
            <person name="Ruan X.D."/>
            <person name="Zhao L."/>
            <person name="Wei J.T."/>
            <person name="Ye R.Z."/>
            <person name="Que T.C."/>
            <person name="Du C.H."/>
            <person name="Zhou Y.H."/>
            <person name="Cheng J.X."/>
            <person name="Dai P.F."/>
            <person name="Guo W.B."/>
            <person name="Han X.H."/>
            <person name="Huang E.J."/>
            <person name="Li L.F."/>
            <person name="Wei W."/>
            <person name="Gao Y.C."/>
            <person name="Liu J.Z."/>
            <person name="Shao H.Z."/>
            <person name="Wang X."/>
            <person name="Wang C.C."/>
            <person name="Yang T.C."/>
            <person name="Huo Q.B."/>
            <person name="Li W."/>
            <person name="Chen H.Y."/>
            <person name="Chen S.E."/>
            <person name="Zhou L.G."/>
            <person name="Ni X.B."/>
            <person name="Tian J.H."/>
            <person name="Sheng Y."/>
            <person name="Liu T."/>
            <person name="Pan Y.S."/>
            <person name="Xia L.Y."/>
            <person name="Li J."/>
            <person name="Zhao F."/>
            <person name="Cao W.C."/>
        </authorList>
    </citation>
    <scope>NUCLEOTIDE SEQUENCE</scope>
    <source>
        <strain evidence="1">Rmic-2018</strain>
    </source>
</reference>
<protein>
    <submittedName>
        <fullName evidence="1">Uncharacterized protein</fullName>
    </submittedName>
</protein>
<dbReference type="Proteomes" id="UP000821866">
    <property type="component" value="Chromosome 4"/>
</dbReference>
<dbReference type="EMBL" id="JABSTU010000006">
    <property type="protein sequence ID" value="KAH8027415.1"/>
    <property type="molecule type" value="Genomic_DNA"/>
</dbReference>
<dbReference type="AlphaFoldDB" id="A0A9J6DYV1"/>
<proteinExistence type="predicted"/>
<accession>A0A9J6DYV1</accession>
<organism evidence="1 2">
    <name type="scientific">Rhipicephalus microplus</name>
    <name type="common">Cattle tick</name>
    <name type="synonym">Boophilus microplus</name>
    <dbReference type="NCBI Taxonomy" id="6941"/>
    <lineage>
        <taxon>Eukaryota</taxon>
        <taxon>Metazoa</taxon>
        <taxon>Ecdysozoa</taxon>
        <taxon>Arthropoda</taxon>
        <taxon>Chelicerata</taxon>
        <taxon>Arachnida</taxon>
        <taxon>Acari</taxon>
        <taxon>Parasitiformes</taxon>
        <taxon>Ixodida</taxon>
        <taxon>Ixodoidea</taxon>
        <taxon>Ixodidae</taxon>
        <taxon>Rhipicephalinae</taxon>
        <taxon>Rhipicephalus</taxon>
        <taxon>Boophilus</taxon>
    </lineage>
</organism>
<sequence length="199" mass="22021">MCTIFLTRGTNLVNMPKKMSADGAELLEKLIQNYNLKKGQAPPEDLTLSRIALAFYQVTVLTAHKSGPHLPIKPSYMATISADYPAALMTQAVAAAIPIDKSYSMALIHAHCLYLVELAKLINHRMKNQGDALVLESCLPALHAALNKRHPEALEDNLWLLLEVGLLVKRSDAEPEVVSKAVLRAAQAFRSRHRNVYIM</sequence>
<name>A0A9J6DYV1_RHIMP</name>
<dbReference type="InterPro" id="IPR009522">
    <property type="entry name" value="Capsid_Phlebovir/Tenuivir"/>
</dbReference>